<keyword evidence="2" id="KW-1185">Reference proteome</keyword>
<dbReference type="AlphaFoldDB" id="A0A9D3X2W0"/>
<feature type="non-terminal residue" evidence="1">
    <location>
        <position position="103"/>
    </location>
</feature>
<protein>
    <submittedName>
        <fullName evidence="1">Uncharacterized protein</fullName>
    </submittedName>
</protein>
<dbReference type="EMBL" id="JAHDVG010000483">
    <property type="protein sequence ID" value="KAH1171560.1"/>
    <property type="molecule type" value="Genomic_DNA"/>
</dbReference>
<sequence>MERISASMRKQEDNERGLLLLPEVSGSKIGPSCSKLLHSATEVAASEVNTYCKRLGVSFMCLGATQTNPHLGRGGGEEISSRSRWSSATHVGEMEGLPLLSTG</sequence>
<evidence type="ECO:0000313" key="1">
    <source>
        <dbReference type="EMBL" id="KAH1171560.1"/>
    </source>
</evidence>
<name>A0A9D3X2W0_9SAUR</name>
<evidence type="ECO:0000313" key="2">
    <source>
        <dbReference type="Proteomes" id="UP000827986"/>
    </source>
</evidence>
<reference evidence="1" key="1">
    <citation type="submission" date="2021-09" db="EMBL/GenBank/DDBJ databases">
        <title>The genome of Mauremys mutica provides insights into the evolution of semi-aquatic lifestyle.</title>
        <authorList>
            <person name="Gong S."/>
            <person name="Gao Y."/>
        </authorList>
    </citation>
    <scope>NUCLEOTIDE SEQUENCE</scope>
    <source>
        <strain evidence="1">MM-2020</strain>
        <tissue evidence="1">Muscle</tissue>
    </source>
</reference>
<organism evidence="1 2">
    <name type="scientific">Mauremys mutica</name>
    <name type="common">yellowpond turtle</name>
    <dbReference type="NCBI Taxonomy" id="74926"/>
    <lineage>
        <taxon>Eukaryota</taxon>
        <taxon>Metazoa</taxon>
        <taxon>Chordata</taxon>
        <taxon>Craniata</taxon>
        <taxon>Vertebrata</taxon>
        <taxon>Euteleostomi</taxon>
        <taxon>Archelosauria</taxon>
        <taxon>Testudinata</taxon>
        <taxon>Testudines</taxon>
        <taxon>Cryptodira</taxon>
        <taxon>Durocryptodira</taxon>
        <taxon>Testudinoidea</taxon>
        <taxon>Geoemydidae</taxon>
        <taxon>Geoemydinae</taxon>
        <taxon>Mauremys</taxon>
    </lineage>
</organism>
<accession>A0A9D3X2W0</accession>
<dbReference type="Proteomes" id="UP000827986">
    <property type="component" value="Unassembled WGS sequence"/>
</dbReference>
<gene>
    <name evidence="1" type="ORF">KIL84_007178</name>
</gene>
<proteinExistence type="predicted"/>
<comment type="caution">
    <text evidence="1">The sequence shown here is derived from an EMBL/GenBank/DDBJ whole genome shotgun (WGS) entry which is preliminary data.</text>
</comment>